<sequence length="64" mass="7168">GHEYEVIIVDDNSPDGTLDVAKRLQEIYGKEKICIPLYTGTAYLHGLQFAKGEYIVIMDADLSH</sequence>
<feature type="domain" description="Glycosyltransferase 2-like" evidence="6">
    <location>
        <begin position="3"/>
        <end position="64"/>
    </location>
</feature>
<feature type="non-terminal residue" evidence="7">
    <location>
        <position position="1"/>
    </location>
</feature>
<evidence type="ECO:0000313" key="7">
    <source>
        <dbReference type="EMBL" id="OON16074.1"/>
    </source>
</evidence>
<dbReference type="InterPro" id="IPR039528">
    <property type="entry name" value="DPM1-like"/>
</dbReference>
<accession>A0A1S8WNV3</accession>
<dbReference type="GO" id="GO:0005789">
    <property type="term" value="C:endoplasmic reticulum membrane"/>
    <property type="evidence" value="ECO:0007669"/>
    <property type="project" value="TreeGrafter"/>
</dbReference>
<protein>
    <recommendedName>
        <fullName evidence="3">Dolichol-phosphate mannosyltransferase subunit 1</fullName>
        <ecNumber evidence="2">2.4.1.83</ecNumber>
    </recommendedName>
</protein>
<dbReference type="SUPFAM" id="SSF53448">
    <property type="entry name" value="Nucleotide-diphospho-sugar transferases"/>
    <property type="match status" value="1"/>
</dbReference>
<keyword evidence="5" id="KW-0808">Transferase</keyword>
<dbReference type="InterPro" id="IPR029044">
    <property type="entry name" value="Nucleotide-diphossugar_trans"/>
</dbReference>
<evidence type="ECO:0000256" key="4">
    <source>
        <dbReference type="ARBA" id="ARBA00022676"/>
    </source>
</evidence>
<keyword evidence="8" id="KW-1185">Reference proteome</keyword>
<dbReference type="GO" id="GO:0006488">
    <property type="term" value="P:dolichol-linked oligosaccharide biosynthetic process"/>
    <property type="evidence" value="ECO:0007669"/>
    <property type="project" value="TreeGrafter"/>
</dbReference>
<dbReference type="GO" id="GO:0004582">
    <property type="term" value="F:dolichyl-phosphate beta-D-mannosyltransferase activity"/>
    <property type="evidence" value="ECO:0007669"/>
    <property type="project" value="UniProtKB-EC"/>
</dbReference>
<name>A0A1S8WNV3_OPIVI</name>
<dbReference type="GO" id="GO:0006506">
    <property type="term" value="P:GPI anchor biosynthetic process"/>
    <property type="evidence" value="ECO:0007669"/>
    <property type="project" value="TreeGrafter"/>
</dbReference>
<feature type="non-terminal residue" evidence="7">
    <location>
        <position position="64"/>
    </location>
</feature>
<organism evidence="7 8">
    <name type="scientific">Opisthorchis viverrini</name>
    <name type="common">Southeast Asian liver fluke</name>
    <dbReference type="NCBI Taxonomy" id="6198"/>
    <lineage>
        <taxon>Eukaryota</taxon>
        <taxon>Metazoa</taxon>
        <taxon>Spiralia</taxon>
        <taxon>Lophotrochozoa</taxon>
        <taxon>Platyhelminthes</taxon>
        <taxon>Trematoda</taxon>
        <taxon>Digenea</taxon>
        <taxon>Opisthorchiida</taxon>
        <taxon>Opisthorchiata</taxon>
        <taxon>Opisthorchiidae</taxon>
        <taxon>Opisthorchis</taxon>
    </lineage>
</organism>
<evidence type="ECO:0000256" key="5">
    <source>
        <dbReference type="ARBA" id="ARBA00022679"/>
    </source>
</evidence>
<evidence type="ECO:0000256" key="2">
    <source>
        <dbReference type="ARBA" id="ARBA00012704"/>
    </source>
</evidence>
<dbReference type="GO" id="GO:0035269">
    <property type="term" value="P:protein O-linked glycosylation via mannose"/>
    <property type="evidence" value="ECO:0007669"/>
    <property type="project" value="TreeGrafter"/>
</dbReference>
<dbReference type="PANTHER" id="PTHR43398:SF1">
    <property type="entry name" value="DOLICHOL-PHOSPHATE MANNOSYLTRANSFERASE SUBUNIT 1"/>
    <property type="match status" value="1"/>
</dbReference>
<dbReference type="Proteomes" id="UP000243686">
    <property type="component" value="Unassembled WGS sequence"/>
</dbReference>
<reference evidence="7 8" key="1">
    <citation type="submission" date="2015-03" db="EMBL/GenBank/DDBJ databases">
        <title>Draft genome of the nematode, Opisthorchis viverrini.</title>
        <authorList>
            <person name="Mitreva M."/>
        </authorList>
    </citation>
    <scope>NUCLEOTIDE SEQUENCE [LARGE SCALE GENOMIC DNA]</scope>
    <source>
        <strain evidence="7">Khon Kaen</strain>
    </source>
</reference>
<evidence type="ECO:0000256" key="1">
    <source>
        <dbReference type="ARBA" id="ARBA00006739"/>
    </source>
</evidence>
<dbReference type="InterPro" id="IPR001173">
    <property type="entry name" value="Glyco_trans_2-like"/>
</dbReference>
<dbReference type="Pfam" id="PF00535">
    <property type="entry name" value="Glycos_transf_2"/>
    <property type="match status" value="1"/>
</dbReference>
<proteinExistence type="inferred from homology"/>
<comment type="similarity">
    <text evidence="1">Belongs to the glycosyltransferase 2 family.</text>
</comment>
<dbReference type="Gene3D" id="3.90.550.10">
    <property type="entry name" value="Spore Coat Polysaccharide Biosynthesis Protein SpsA, Chain A"/>
    <property type="match status" value="1"/>
</dbReference>
<dbReference type="EC" id="2.4.1.83" evidence="2"/>
<evidence type="ECO:0000256" key="3">
    <source>
        <dbReference type="ARBA" id="ARBA00014858"/>
    </source>
</evidence>
<dbReference type="PANTHER" id="PTHR43398">
    <property type="entry name" value="DOLICHOL-PHOSPHATE MANNOSYLTRANSFERASE SUBUNIT 1"/>
    <property type="match status" value="1"/>
</dbReference>
<evidence type="ECO:0000259" key="6">
    <source>
        <dbReference type="Pfam" id="PF00535"/>
    </source>
</evidence>
<gene>
    <name evidence="7" type="ORF">X801_08116</name>
</gene>
<evidence type="ECO:0000313" key="8">
    <source>
        <dbReference type="Proteomes" id="UP000243686"/>
    </source>
</evidence>
<dbReference type="EMBL" id="KV898900">
    <property type="protein sequence ID" value="OON16074.1"/>
    <property type="molecule type" value="Genomic_DNA"/>
</dbReference>
<keyword evidence="4" id="KW-0328">Glycosyltransferase</keyword>
<dbReference type="AlphaFoldDB" id="A0A1S8WNV3"/>